<accession>A0A3P6QVP6</accession>
<dbReference type="GO" id="GO:0005997">
    <property type="term" value="P:xylulose metabolic process"/>
    <property type="evidence" value="ECO:0007669"/>
    <property type="project" value="TreeGrafter"/>
</dbReference>
<name>A0A3P6QVP6_CYLGO</name>
<feature type="domain" description="Carbohydrate kinase FGGY C-terminal" evidence="4">
    <location>
        <begin position="76"/>
        <end position="154"/>
    </location>
</feature>
<dbReference type="Proteomes" id="UP000271889">
    <property type="component" value="Unassembled WGS sequence"/>
</dbReference>
<evidence type="ECO:0000313" key="5">
    <source>
        <dbReference type="EMBL" id="VDK54512.1"/>
    </source>
</evidence>
<dbReference type="OrthoDB" id="1728974at2759"/>
<comment type="similarity">
    <text evidence="1">Belongs to the FGGY kinase family.</text>
</comment>
<dbReference type="Gene3D" id="3.30.420.40">
    <property type="match status" value="1"/>
</dbReference>
<evidence type="ECO:0000259" key="4">
    <source>
        <dbReference type="Pfam" id="PF02782"/>
    </source>
</evidence>
<keyword evidence="6" id="KW-1185">Reference proteome</keyword>
<dbReference type="EMBL" id="UYRV01007318">
    <property type="protein sequence ID" value="VDK54512.1"/>
    <property type="molecule type" value="Genomic_DNA"/>
</dbReference>
<reference evidence="5 6" key="1">
    <citation type="submission" date="2018-11" db="EMBL/GenBank/DDBJ databases">
        <authorList>
            <consortium name="Pathogen Informatics"/>
        </authorList>
    </citation>
    <scope>NUCLEOTIDE SEQUENCE [LARGE SCALE GENOMIC DNA]</scope>
</reference>
<dbReference type="InterPro" id="IPR043129">
    <property type="entry name" value="ATPase_NBD"/>
</dbReference>
<keyword evidence="3" id="KW-0418">Kinase</keyword>
<dbReference type="InterPro" id="IPR018485">
    <property type="entry name" value="FGGY_C"/>
</dbReference>
<dbReference type="PANTHER" id="PTHR10196:SF57">
    <property type="entry name" value="XYLULOSE KINASE"/>
    <property type="match status" value="1"/>
</dbReference>
<dbReference type="GO" id="GO:0004856">
    <property type="term" value="F:D-xylulokinase activity"/>
    <property type="evidence" value="ECO:0007669"/>
    <property type="project" value="TreeGrafter"/>
</dbReference>
<evidence type="ECO:0000256" key="1">
    <source>
        <dbReference type="ARBA" id="ARBA00009156"/>
    </source>
</evidence>
<dbReference type="GO" id="GO:0005829">
    <property type="term" value="C:cytosol"/>
    <property type="evidence" value="ECO:0007669"/>
    <property type="project" value="TreeGrafter"/>
</dbReference>
<evidence type="ECO:0000256" key="2">
    <source>
        <dbReference type="ARBA" id="ARBA00022679"/>
    </source>
</evidence>
<dbReference type="SUPFAM" id="SSF53067">
    <property type="entry name" value="Actin-like ATPase domain"/>
    <property type="match status" value="1"/>
</dbReference>
<dbReference type="PANTHER" id="PTHR10196">
    <property type="entry name" value="SUGAR KINASE"/>
    <property type="match status" value="1"/>
</dbReference>
<keyword evidence="2" id="KW-0808">Transferase</keyword>
<sequence>MTLKYFSFKNGSLTRERIRKQLNCEWEDFSKLISKTKPGNDGHIGFYFDEDEIAPRVYKGDFRFVKKNGKYEKVKEFSPEIEARALLEGQSLLKLYFAKAMGFESTHGRLFITGGASNNPDLQQILSDMFDMDLYIIDVPDSPPLGGARLARYAYYSPKESYSDYYKDTSIEKKSSPDSKKSQLYRDMLPELEEIFKLLPEKP</sequence>
<evidence type="ECO:0000313" key="6">
    <source>
        <dbReference type="Proteomes" id="UP000271889"/>
    </source>
</evidence>
<dbReference type="Pfam" id="PF02782">
    <property type="entry name" value="FGGY_C"/>
    <property type="match status" value="1"/>
</dbReference>
<organism evidence="5 6">
    <name type="scientific">Cylicostephanus goldi</name>
    <name type="common">Nematode worm</name>
    <dbReference type="NCBI Taxonomy" id="71465"/>
    <lineage>
        <taxon>Eukaryota</taxon>
        <taxon>Metazoa</taxon>
        <taxon>Ecdysozoa</taxon>
        <taxon>Nematoda</taxon>
        <taxon>Chromadorea</taxon>
        <taxon>Rhabditida</taxon>
        <taxon>Rhabditina</taxon>
        <taxon>Rhabditomorpha</taxon>
        <taxon>Strongyloidea</taxon>
        <taxon>Strongylidae</taxon>
        <taxon>Cylicostephanus</taxon>
    </lineage>
</organism>
<protein>
    <recommendedName>
        <fullName evidence="4">Carbohydrate kinase FGGY C-terminal domain-containing protein</fullName>
    </recommendedName>
</protein>
<gene>
    <name evidence="5" type="ORF">CGOC_LOCUS3033</name>
</gene>
<dbReference type="AlphaFoldDB" id="A0A3P6QVP6"/>
<evidence type="ECO:0000256" key="3">
    <source>
        <dbReference type="ARBA" id="ARBA00022777"/>
    </source>
</evidence>
<proteinExistence type="inferred from homology"/>